<name>X1UNS7_9ZZZZ</name>
<gene>
    <name evidence="2" type="ORF">S12H4_31973</name>
</gene>
<dbReference type="Pfam" id="PF00072">
    <property type="entry name" value="Response_reg"/>
    <property type="match status" value="1"/>
</dbReference>
<accession>X1UNS7</accession>
<evidence type="ECO:0000313" key="2">
    <source>
        <dbReference type="EMBL" id="GAJ01531.1"/>
    </source>
</evidence>
<proteinExistence type="predicted"/>
<dbReference type="EMBL" id="BARW01018707">
    <property type="protein sequence ID" value="GAJ01531.1"/>
    <property type="molecule type" value="Genomic_DNA"/>
</dbReference>
<dbReference type="Gene3D" id="3.40.50.2300">
    <property type="match status" value="1"/>
</dbReference>
<organism evidence="2">
    <name type="scientific">marine sediment metagenome</name>
    <dbReference type="NCBI Taxonomy" id="412755"/>
    <lineage>
        <taxon>unclassified sequences</taxon>
        <taxon>metagenomes</taxon>
        <taxon>ecological metagenomes</taxon>
    </lineage>
</organism>
<comment type="caution">
    <text evidence="2">The sequence shown here is derived from an EMBL/GenBank/DDBJ whole genome shotgun (WGS) entry which is preliminary data.</text>
</comment>
<dbReference type="SUPFAM" id="SSF52172">
    <property type="entry name" value="CheY-like"/>
    <property type="match status" value="1"/>
</dbReference>
<dbReference type="InterPro" id="IPR001789">
    <property type="entry name" value="Sig_transdc_resp-reg_receiver"/>
</dbReference>
<feature type="domain" description="Response regulatory" evidence="1">
    <location>
        <begin position="5"/>
        <end position="51"/>
    </location>
</feature>
<dbReference type="AlphaFoldDB" id="X1UNS7"/>
<reference evidence="2" key="1">
    <citation type="journal article" date="2014" name="Front. Microbiol.">
        <title>High frequency of phylogenetically diverse reductive dehalogenase-homologous genes in deep subseafloor sedimentary metagenomes.</title>
        <authorList>
            <person name="Kawai M."/>
            <person name="Futagami T."/>
            <person name="Toyoda A."/>
            <person name="Takaki Y."/>
            <person name="Nishi S."/>
            <person name="Hori S."/>
            <person name="Arai W."/>
            <person name="Tsubouchi T."/>
            <person name="Morono Y."/>
            <person name="Uchiyama I."/>
            <person name="Ito T."/>
            <person name="Fujiyama A."/>
            <person name="Inagaki F."/>
            <person name="Takami H."/>
        </authorList>
    </citation>
    <scope>NUCLEOTIDE SEQUENCE</scope>
    <source>
        <strain evidence="2">Expedition CK06-06</strain>
    </source>
</reference>
<evidence type="ECO:0000259" key="1">
    <source>
        <dbReference type="PROSITE" id="PS50110"/>
    </source>
</evidence>
<dbReference type="PROSITE" id="PS50110">
    <property type="entry name" value="RESPONSE_REGULATORY"/>
    <property type="match status" value="1"/>
</dbReference>
<dbReference type="GO" id="GO:0000160">
    <property type="term" value="P:phosphorelay signal transduction system"/>
    <property type="evidence" value="ECO:0007669"/>
    <property type="project" value="InterPro"/>
</dbReference>
<sequence>MDTIKVLVVDDHALFRRGITAVLANQANFEVVGEAKDGLEAIEKAEETAPD</sequence>
<feature type="non-terminal residue" evidence="2">
    <location>
        <position position="51"/>
    </location>
</feature>
<protein>
    <recommendedName>
        <fullName evidence="1">Response regulatory domain-containing protein</fullName>
    </recommendedName>
</protein>
<dbReference type="InterPro" id="IPR011006">
    <property type="entry name" value="CheY-like_superfamily"/>
</dbReference>